<reference evidence="1 2" key="1">
    <citation type="submission" date="2017-08" db="EMBL/GenBank/DDBJ databases">
        <title>Phylogenetic analysis of Mycobacterium avium complex whole genomes.</title>
        <authorList>
            <person name="Caverly L.J."/>
            <person name="Spilker T."/>
            <person name="Lipuma J."/>
        </authorList>
    </citation>
    <scope>NUCLEOTIDE SEQUENCE [LARGE SCALE GENOMIC DNA]</scope>
    <source>
        <strain evidence="1 2">FLAC0165</strain>
    </source>
</reference>
<accession>A0A2A2ZBP9</accession>
<dbReference type="AlphaFoldDB" id="A0A2A2ZBP9"/>
<protein>
    <submittedName>
        <fullName evidence="1">Uncharacterized protein</fullName>
    </submittedName>
</protein>
<evidence type="ECO:0000313" key="1">
    <source>
        <dbReference type="EMBL" id="PBA23838.1"/>
    </source>
</evidence>
<organism evidence="1 2">
    <name type="scientific">Mycobacterium avium</name>
    <dbReference type="NCBI Taxonomy" id="1764"/>
    <lineage>
        <taxon>Bacteria</taxon>
        <taxon>Bacillati</taxon>
        <taxon>Actinomycetota</taxon>
        <taxon>Actinomycetes</taxon>
        <taxon>Mycobacteriales</taxon>
        <taxon>Mycobacteriaceae</taxon>
        <taxon>Mycobacterium</taxon>
        <taxon>Mycobacterium avium complex (MAC)</taxon>
    </lineage>
</organism>
<gene>
    <name evidence="1" type="ORF">CKJ66_26185</name>
</gene>
<name>A0A2A2ZBP9_MYCAV</name>
<sequence length="97" mass="10642">MQVHHVERHASRAITRRLGRLYAPAIISVVRDCTHPGSVILHVNSGGNALAAERELRVRGYRVDHTEYDPFADGHYGVQLRVSPSVQPAVQPSPIAG</sequence>
<comment type="caution">
    <text evidence="1">The sequence shown here is derived from an EMBL/GenBank/DDBJ whole genome shotgun (WGS) entry which is preliminary data.</text>
</comment>
<proteinExistence type="predicted"/>
<dbReference type="Proteomes" id="UP000217768">
    <property type="component" value="Unassembled WGS sequence"/>
</dbReference>
<evidence type="ECO:0000313" key="2">
    <source>
        <dbReference type="Proteomes" id="UP000217768"/>
    </source>
</evidence>
<dbReference type="EMBL" id="NSFD01000055">
    <property type="protein sequence ID" value="PBA23838.1"/>
    <property type="molecule type" value="Genomic_DNA"/>
</dbReference>